<dbReference type="Proteomes" id="UP000694920">
    <property type="component" value="Unplaced"/>
</dbReference>
<evidence type="ECO:0000313" key="3">
    <source>
        <dbReference type="RefSeq" id="XP_015591983.2"/>
    </source>
</evidence>
<dbReference type="KEGG" id="ccin:107266220"/>
<accession>A0AAJ7FHE8</accession>
<dbReference type="GeneID" id="107266220"/>
<keyword evidence="1" id="KW-0732">Signal</keyword>
<organism evidence="2 3">
    <name type="scientific">Cephus cinctus</name>
    <name type="common">Wheat stem sawfly</name>
    <dbReference type="NCBI Taxonomy" id="211228"/>
    <lineage>
        <taxon>Eukaryota</taxon>
        <taxon>Metazoa</taxon>
        <taxon>Ecdysozoa</taxon>
        <taxon>Arthropoda</taxon>
        <taxon>Hexapoda</taxon>
        <taxon>Insecta</taxon>
        <taxon>Pterygota</taxon>
        <taxon>Neoptera</taxon>
        <taxon>Endopterygota</taxon>
        <taxon>Hymenoptera</taxon>
        <taxon>Cephoidea</taxon>
        <taxon>Cephidae</taxon>
        <taxon>Cephus</taxon>
    </lineage>
</organism>
<dbReference type="RefSeq" id="XP_015591983.2">
    <property type="nucleotide sequence ID" value="XM_015736497.2"/>
</dbReference>
<reference evidence="3" key="1">
    <citation type="submission" date="2025-08" db="UniProtKB">
        <authorList>
            <consortium name="RefSeq"/>
        </authorList>
    </citation>
    <scope>IDENTIFICATION</scope>
</reference>
<dbReference type="AlphaFoldDB" id="A0AAJ7FHE8"/>
<evidence type="ECO:0000313" key="2">
    <source>
        <dbReference type="Proteomes" id="UP000694920"/>
    </source>
</evidence>
<keyword evidence="2" id="KW-1185">Reference proteome</keyword>
<sequence>MKFSMKFLVVLASMAMVAMAKPGYSYGHAAHGYHGPPAPLAHDGRVVDTDEVAHAKAAHLAAHAEAASQASYGGYADDGYEYGHGQGDGHGGAHGYSVPAEYINKIAHVGHGYHGPAAPLDHTGRVVDTPDVAHAKAAHFAAHSDAAAHAHYDAADDEGYGHGYAAVGPTVYEHAASHVYHGPPAPLAHDGRVVDTPEVAHAKSAHLAAHAHAAAQAPHGYGAYEAHGPAGYKWATYNATTTSRKTWPQTIENQRTMKAFIILSALAAVAVASPGYLASAVVPYHGYHAGAPVGLDGRVVDTPEVAHAKAAHLAAYAHEASRNLHAYAPALAYGAVPAVAHGYGAHAYAPALAYGYHHAGAPIGHDGRVVDTPEVAHAKAAHLAAHAHEAAKTGYGVHAYGAPALAYAAAPVYAHGYAHGAPIGHDGRVVDTPEVAHAKAAHLAAHAHEAAKTAHAVHYW</sequence>
<feature type="signal peptide" evidence="1">
    <location>
        <begin position="1"/>
        <end position="20"/>
    </location>
</feature>
<name>A0AAJ7FHE8_CEPCN</name>
<gene>
    <name evidence="3" type="primary">LOC107266220</name>
</gene>
<protein>
    <submittedName>
        <fullName evidence="3">Pupal cuticle protein</fullName>
    </submittedName>
</protein>
<evidence type="ECO:0000256" key="1">
    <source>
        <dbReference type="SAM" id="SignalP"/>
    </source>
</evidence>
<proteinExistence type="predicted"/>
<feature type="chain" id="PRO_5042594613" evidence="1">
    <location>
        <begin position="21"/>
        <end position="460"/>
    </location>
</feature>